<dbReference type="AlphaFoldDB" id="Q1K2G1"/>
<dbReference type="InterPro" id="IPR027417">
    <property type="entry name" value="P-loop_NTPase"/>
</dbReference>
<dbReference type="NCBIfam" id="TIGR00176">
    <property type="entry name" value="mobB"/>
    <property type="match status" value="1"/>
</dbReference>
<proteinExistence type="predicted"/>
<comment type="caution">
    <text evidence="2">The sequence shown here is derived from an EMBL/GenBank/DDBJ whole genome shotgun (WGS) entry which is preliminary data.</text>
</comment>
<dbReference type="InterPro" id="IPR004435">
    <property type="entry name" value="MobB_dom"/>
</dbReference>
<keyword evidence="3" id="KW-1185">Reference proteome</keyword>
<protein>
    <submittedName>
        <fullName evidence="2">Molybdopterin-guanine dinucleotide biosynthesis protein B</fullName>
    </submittedName>
</protein>
<organism evidence="2 3">
    <name type="scientific">Desulfuromonas acetoxidans (strain DSM 684 / 11070)</name>
    <dbReference type="NCBI Taxonomy" id="281689"/>
    <lineage>
        <taxon>Bacteria</taxon>
        <taxon>Pseudomonadati</taxon>
        <taxon>Thermodesulfobacteriota</taxon>
        <taxon>Desulfuromonadia</taxon>
        <taxon>Desulfuromonadales</taxon>
        <taxon>Desulfuromonadaceae</taxon>
        <taxon>Desulfuromonas</taxon>
    </lineage>
</organism>
<name>Q1K2G1_DESA6</name>
<dbReference type="InterPro" id="IPR052539">
    <property type="entry name" value="MGD_biosynthesis_adapter"/>
</dbReference>
<dbReference type="Proteomes" id="UP000005695">
    <property type="component" value="Unassembled WGS sequence"/>
</dbReference>
<evidence type="ECO:0000259" key="1">
    <source>
        <dbReference type="Pfam" id="PF03205"/>
    </source>
</evidence>
<gene>
    <name evidence="2" type="ORF">Dace_2573</name>
</gene>
<evidence type="ECO:0000313" key="3">
    <source>
        <dbReference type="Proteomes" id="UP000005695"/>
    </source>
</evidence>
<reference evidence="2" key="1">
    <citation type="submission" date="2006-05" db="EMBL/GenBank/DDBJ databases">
        <title>Annotation of the draft genome assembly of Desulfuromonas acetoxidans DSM 684.</title>
        <authorList>
            <consortium name="US DOE Joint Genome Institute (JGI-ORNL)"/>
            <person name="Larimer F."/>
            <person name="Land M."/>
            <person name="Hauser L."/>
        </authorList>
    </citation>
    <scope>NUCLEOTIDE SEQUENCE [LARGE SCALE GENOMIC DNA]</scope>
    <source>
        <strain evidence="2">DSM 684</strain>
    </source>
</reference>
<dbReference type="RefSeq" id="WP_005998436.1">
    <property type="nucleotide sequence ID" value="NZ_AAEW02000004.1"/>
</dbReference>
<dbReference type="GO" id="GO:0005525">
    <property type="term" value="F:GTP binding"/>
    <property type="evidence" value="ECO:0007669"/>
    <property type="project" value="InterPro"/>
</dbReference>
<dbReference type="CDD" id="cd03116">
    <property type="entry name" value="MobB"/>
    <property type="match status" value="1"/>
</dbReference>
<dbReference type="Pfam" id="PF03205">
    <property type="entry name" value="MobB"/>
    <property type="match status" value="1"/>
</dbReference>
<dbReference type="PANTHER" id="PTHR40072">
    <property type="entry name" value="MOLYBDOPTERIN-GUANINE DINUCLEOTIDE BIOSYNTHESIS ADAPTER PROTEIN-RELATED"/>
    <property type="match status" value="1"/>
</dbReference>
<sequence length="177" mass="19349">MAQPILCALSGWSGSGKTTLVCAIVRYLERHHRMRVGVIKHDGHRFPADVSGSDTCRLAEAGAVRTVLCGEDGLVVRETETPPPSMEALIDRFGADLDILLLEGFKNADVDKIEVYRSSQGKTPLFLHPDRYPRVVAVATDTPLDDGTAPQQLDLNCPEQIAEFILKRNKAVLKVSA</sequence>
<dbReference type="Gene3D" id="3.40.50.300">
    <property type="entry name" value="P-loop containing nucleotide triphosphate hydrolases"/>
    <property type="match status" value="1"/>
</dbReference>
<dbReference type="SUPFAM" id="SSF52540">
    <property type="entry name" value="P-loop containing nucleoside triphosphate hydrolases"/>
    <property type="match status" value="1"/>
</dbReference>
<reference evidence="2" key="2">
    <citation type="submission" date="2006-05" db="EMBL/GenBank/DDBJ databases">
        <title>Sequencing of the draft genome and assembly of Desulfuromonas acetoxidans DSM 684.</title>
        <authorList>
            <consortium name="US DOE Joint Genome Institute (JGI-PGF)"/>
            <person name="Copeland A."/>
            <person name="Lucas S."/>
            <person name="Lapidus A."/>
            <person name="Barry K."/>
            <person name="Detter J.C."/>
            <person name="Glavina del Rio T."/>
            <person name="Hammon N."/>
            <person name="Israni S."/>
            <person name="Dalin E."/>
            <person name="Tice H."/>
            <person name="Bruce D."/>
            <person name="Pitluck S."/>
            <person name="Richardson P."/>
        </authorList>
    </citation>
    <scope>NUCLEOTIDE SEQUENCE [LARGE SCALE GENOMIC DNA]</scope>
    <source>
        <strain evidence="2">DSM 684</strain>
    </source>
</reference>
<feature type="domain" description="Molybdopterin-guanine dinucleotide biosynthesis protein B (MobB)" evidence="1">
    <location>
        <begin position="8"/>
        <end position="141"/>
    </location>
</feature>
<accession>Q1K2G1</accession>
<dbReference type="GO" id="GO:0006777">
    <property type="term" value="P:Mo-molybdopterin cofactor biosynthetic process"/>
    <property type="evidence" value="ECO:0007669"/>
    <property type="project" value="InterPro"/>
</dbReference>
<evidence type="ECO:0000313" key="2">
    <source>
        <dbReference type="EMBL" id="EAT16478.1"/>
    </source>
</evidence>
<dbReference type="PANTHER" id="PTHR40072:SF1">
    <property type="entry name" value="MOLYBDOPTERIN-GUANINE DINUCLEOTIDE BIOSYNTHESIS ADAPTER PROTEIN"/>
    <property type="match status" value="1"/>
</dbReference>
<dbReference type="EMBL" id="AAEW02000004">
    <property type="protein sequence ID" value="EAT16478.1"/>
    <property type="molecule type" value="Genomic_DNA"/>
</dbReference>
<dbReference type="OrthoDB" id="9786803at2"/>